<protein>
    <submittedName>
        <fullName evidence="2">DUF2723 domain-containing protein</fullName>
    </submittedName>
</protein>
<evidence type="ECO:0000256" key="1">
    <source>
        <dbReference type="SAM" id="Phobius"/>
    </source>
</evidence>
<dbReference type="Gene3D" id="1.25.40.10">
    <property type="entry name" value="Tetratricopeptide repeat domain"/>
    <property type="match status" value="1"/>
</dbReference>
<dbReference type="AlphaFoldDB" id="A0A7V4UDA4"/>
<dbReference type="Pfam" id="PF11028">
    <property type="entry name" value="TMEM260-like"/>
    <property type="match status" value="1"/>
</dbReference>
<keyword evidence="1" id="KW-0472">Membrane</keyword>
<dbReference type="Pfam" id="PF14559">
    <property type="entry name" value="TPR_19"/>
    <property type="match status" value="1"/>
</dbReference>
<dbReference type="Proteomes" id="UP000885779">
    <property type="component" value="Unassembled WGS sequence"/>
</dbReference>
<dbReference type="InterPro" id="IPR052724">
    <property type="entry name" value="GT117_domain-containing"/>
</dbReference>
<reference evidence="2" key="1">
    <citation type="journal article" date="2020" name="mSystems">
        <title>Genome- and Community-Level Interaction Insights into Carbon Utilization and Element Cycling Functions of Hydrothermarchaeota in Hydrothermal Sediment.</title>
        <authorList>
            <person name="Zhou Z."/>
            <person name="Liu Y."/>
            <person name="Xu W."/>
            <person name="Pan J."/>
            <person name="Luo Z.H."/>
            <person name="Li M."/>
        </authorList>
    </citation>
    <scope>NUCLEOTIDE SEQUENCE [LARGE SCALE GENOMIC DNA]</scope>
    <source>
        <strain evidence="2">HyVt-577</strain>
    </source>
</reference>
<feature type="transmembrane region" description="Helical" evidence="1">
    <location>
        <begin position="472"/>
        <end position="493"/>
    </location>
</feature>
<keyword evidence="1" id="KW-0812">Transmembrane</keyword>
<dbReference type="InterPro" id="IPR011990">
    <property type="entry name" value="TPR-like_helical_dom_sf"/>
</dbReference>
<name>A0A7V4UDA4_CALAY</name>
<keyword evidence="1" id="KW-1133">Transmembrane helix</keyword>
<proteinExistence type="predicted"/>
<feature type="transmembrane region" description="Helical" evidence="1">
    <location>
        <begin position="436"/>
        <end position="460"/>
    </location>
</feature>
<dbReference type="PANTHER" id="PTHR16214:SF3">
    <property type="entry name" value="TRANSMEMBRANE PROTEIN 260"/>
    <property type="match status" value="1"/>
</dbReference>
<feature type="transmembrane region" description="Helical" evidence="1">
    <location>
        <begin position="272"/>
        <end position="295"/>
    </location>
</feature>
<gene>
    <name evidence="2" type="ORF">ENK44_06945</name>
</gene>
<comment type="caution">
    <text evidence="2">The sequence shown here is derived from an EMBL/GenBank/DDBJ whole genome shotgun (WGS) entry which is preliminary data.</text>
</comment>
<sequence>MQMEKLNKIIALVVLVFTAIVYYSTAAPTVSFWDCGEFIACSYKMAVPHPPGAPLYLLVGRLFTMLPIAEDIALRVNIISVLSSAITIMLLYLSIVHIVRHKMLKLETKSDWYIAIFSGLIGSLTFAFTHSFWFNAVEAEVYAPSMLFTSLLVWLILVWETKADKPGNEKYLLMIAYLIGLAIAVHLLNVLALPFVAMIFYYKQVEMGRWEFNVKTFAIMTVVTAVIMIAVYPGMVKWMPLLALKLGAMGLAGFFIAVLALSMWAINNHRHILTLVFVSVLLIAIGYSTYATIYIRSNLNPMIDENNPETVENFIKYINREQYGDSDPLDRTGVWRNSPNAKNYRSVGEFFWKYQINKMYVRYFLWQFVGMSDDETNVDPKELFALPFLLGLFGMLWHFRRDPKYALAILALFFMTGLAIILYLNQPDPQPRERDYSYVGSFFAFSMWVGIGFAGIAELLKEKLLNKKKELSAGLLTGIFVVLLLAIPIHMLAKSYHHQDRSGNYVAWDYSYNMLMSCEPNAILFTNGDNDTFPLWYLQEVENIRTDVRIVNLSLLNTDWYIRQLRDLEPKVPMRVNEAMLERLGLHRWEKNKTVSVKVPKKIVEEARREYQENYLYRNLELPEQIRFKVEPTLNTPYGPAIRTQDYMILNIIAANRWRKPIYFAVTVPGSNMLTELASYLRMDGLVLRLVPYKNWRIAPDKLKHNLMNVYKYRGLDDPNVYFNRNILNLLQNYRSGFIQLAEYYMRKDDKDSAREMLAAMNERVRPDVIPWNSRYVKLANDAFTIALDSSKVDSILATSNNQRYLEELGRQLLGMRFPAASVPVLEKAYELNPGNPQALGMLINAYRILGQDEKAIAPLEDWIRLNPNDKNAKRMLDVLKKQASD</sequence>
<feature type="transmembrane region" description="Helical" evidence="1">
    <location>
        <begin position="246"/>
        <end position="266"/>
    </location>
</feature>
<dbReference type="PANTHER" id="PTHR16214">
    <property type="entry name" value="TRANSMEMBRANE PROTEIN 260"/>
    <property type="match status" value="1"/>
</dbReference>
<feature type="transmembrane region" description="Helical" evidence="1">
    <location>
        <begin position="171"/>
        <end position="202"/>
    </location>
</feature>
<dbReference type="EMBL" id="DRQG01000065">
    <property type="protein sequence ID" value="HGY55417.1"/>
    <property type="molecule type" value="Genomic_DNA"/>
</dbReference>
<dbReference type="InterPro" id="IPR021280">
    <property type="entry name" value="TMEM260-like"/>
</dbReference>
<organism evidence="2">
    <name type="scientific">Caldithrix abyssi</name>
    <dbReference type="NCBI Taxonomy" id="187145"/>
    <lineage>
        <taxon>Bacteria</taxon>
        <taxon>Pseudomonadati</taxon>
        <taxon>Calditrichota</taxon>
        <taxon>Calditrichia</taxon>
        <taxon>Calditrichales</taxon>
        <taxon>Calditrichaceae</taxon>
        <taxon>Caldithrix</taxon>
    </lineage>
</organism>
<dbReference type="SUPFAM" id="SSF48452">
    <property type="entry name" value="TPR-like"/>
    <property type="match status" value="1"/>
</dbReference>
<feature type="transmembrane region" description="Helical" evidence="1">
    <location>
        <begin position="214"/>
        <end position="234"/>
    </location>
</feature>
<feature type="transmembrane region" description="Helical" evidence="1">
    <location>
        <begin position="72"/>
        <end position="99"/>
    </location>
</feature>
<feature type="transmembrane region" description="Helical" evidence="1">
    <location>
        <begin position="405"/>
        <end position="424"/>
    </location>
</feature>
<accession>A0A7V4UDA4</accession>
<feature type="transmembrane region" description="Helical" evidence="1">
    <location>
        <begin position="141"/>
        <end position="159"/>
    </location>
</feature>
<evidence type="ECO:0000313" key="2">
    <source>
        <dbReference type="EMBL" id="HGY55417.1"/>
    </source>
</evidence>
<feature type="transmembrane region" description="Helical" evidence="1">
    <location>
        <begin position="111"/>
        <end position="129"/>
    </location>
</feature>